<proteinExistence type="predicted"/>
<gene>
    <name evidence="1" type="ORF">E1832_14365</name>
</gene>
<dbReference type="EMBL" id="SMUV01000069">
    <property type="protein sequence ID" value="TDK45054.1"/>
    <property type="molecule type" value="Genomic_DNA"/>
</dbReference>
<dbReference type="AlphaFoldDB" id="A0A4R5V053"/>
<dbReference type="RefSeq" id="WP_133360457.1">
    <property type="nucleotide sequence ID" value="NZ_SMUV01000069.1"/>
</dbReference>
<name>A0A4R5V053_9RHOB</name>
<sequence length="115" mass="12739">MIIAIVRIPLEGPKRPADAVIRQSLESSVIFHEVPGLRRKYYLNSEAGGGGIYEFASREAAEAWFNDGWADWMEGRFGVRPTLELYDCPVVLDNAAGEVRVNGAPVPPPWRRDAG</sequence>
<comment type="caution">
    <text evidence="1">The sequence shown here is derived from an EMBL/GenBank/DDBJ whole genome shotgun (WGS) entry which is preliminary data.</text>
</comment>
<dbReference type="InterPro" id="IPR011008">
    <property type="entry name" value="Dimeric_a/b-barrel"/>
</dbReference>
<evidence type="ECO:0000313" key="1">
    <source>
        <dbReference type="EMBL" id="TDK45054.1"/>
    </source>
</evidence>
<dbReference type="GO" id="GO:0004497">
    <property type="term" value="F:monooxygenase activity"/>
    <property type="evidence" value="ECO:0007669"/>
    <property type="project" value="UniProtKB-KW"/>
</dbReference>
<keyword evidence="1" id="KW-0503">Monooxygenase</keyword>
<dbReference type="Proteomes" id="UP000295301">
    <property type="component" value="Unassembled WGS sequence"/>
</dbReference>
<keyword evidence="1" id="KW-0560">Oxidoreductase</keyword>
<reference evidence="1 2" key="1">
    <citation type="submission" date="2019-03" db="EMBL/GenBank/DDBJ databases">
        <title>Ruegeria lutea sp. nov., a novel strain, isolated from marine sediment, the Masan Bay, South Korea.</title>
        <authorList>
            <person name="Kim J."/>
            <person name="Kim D.-Y."/>
            <person name="Lee S.-S."/>
        </authorList>
    </citation>
    <scope>NUCLEOTIDE SEQUENCE [LARGE SCALE GENOMIC DNA]</scope>
    <source>
        <strain evidence="1 2">318-1</strain>
    </source>
</reference>
<evidence type="ECO:0000313" key="2">
    <source>
        <dbReference type="Proteomes" id="UP000295301"/>
    </source>
</evidence>
<dbReference type="Gene3D" id="3.30.70.100">
    <property type="match status" value="1"/>
</dbReference>
<keyword evidence="2" id="KW-1185">Reference proteome</keyword>
<protein>
    <submittedName>
        <fullName evidence="1">Monooxygenase</fullName>
    </submittedName>
</protein>
<dbReference type="OrthoDB" id="2065010at2"/>
<organism evidence="1 2">
    <name type="scientific">Antarcticimicrobium luteum</name>
    <dbReference type="NCBI Taxonomy" id="2547397"/>
    <lineage>
        <taxon>Bacteria</taxon>
        <taxon>Pseudomonadati</taxon>
        <taxon>Pseudomonadota</taxon>
        <taxon>Alphaproteobacteria</taxon>
        <taxon>Rhodobacterales</taxon>
        <taxon>Paracoccaceae</taxon>
        <taxon>Antarcticimicrobium</taxon>
    </lineage>
</organism>
<accession>A0A4R5V053</accession>
<dbReference type="SUPFAM" id="SSF54909">
    <property type="entry name" value="Dimeric alpha+beta barrel"/>
    <property type="match status" value="1"/>
</dbReference>